<feature type="region of interest" description="Disordered" evidence="2">
    <location>
        <begin position="469"/>
        <end position="573"/>
    </location>
</feature>
<feature type="compositionally biased region" description="Polar residues" evidence="2">
    <location>
        <begin position="602"/>
        <end position="633"/>
    </location>
</feature>
<dbReference type="GO" id="GO:0008017">
    <property type="term" value="F:microtubule binding"/>
    <property type="evidence" value="ECO:0007669"/>
    <property type="project" value="TreeGrafter"/>
</dbReference>
<feature type="region of interest" description="Disordered" evidence="2">
    <location>
        <begin position="961"/>
        <end position="1017"/>
    </location>
</feature>
<name>A0AAD9UG01_RIDPI</name>
<feature type="compositionally biased region" description="Polar residues" evidence="2">
    <location>
        <begin position="920"/>
        <end position="934"/>
    </location>
</feature>
<evidence type="ECO:0000313" key="5">
    <source>
        <dbReference type="Proteomes" id="UP001209878"/>
    </source>
</evidence>
<reference evidence="4" key="1">
    <citation type="journal article" date="2023" name="Mol. Biol. Evol.">
        <title>Third-Generation Sequencing Reveals the Adaptive Role of the Epigenome in Three Deep-Sea Polychaetes.</title>
        <authorList>
            <person name="Perez M."/>
            <person name="Aroh O."/>
            <person name="Sun Y."/>
            <person name="Lan Y."/>
            <person name="Juniper S.K."/>
            <person name="Young C.R."/>
            <person name="Angers B."/>
            <person name="Qian P.Y."/>
        </authorList>
    </citation>
    <scope>NUCLEOTIDE SEQUENCE</scope>
    <source>
        <strain evidence="4">R07B-5</strain>
    </source>
</reference>
<feature type="domain" description="HAUS augmin-like complex subunit 6 N-terminal" evidence="3">
    <location>
        <begin position="47"/>
        <end position="214"/>
    </location>
</feature>
<accession>A0AAD9UG01</accession>
<feature type="compositionally biased region" description="Polar residues" evidence="2">
    <location>
        <begin position="531"/>
        <end position="550"/>
    </location>
</feature>
<proteinExistence type="predicted"/>
<feature type="compositionally biased region" description="Polar residues" evidence="2">
    <location>
        <begin position="559"/>
        <end position="573"/>
    </location>
</feature>
<feature type="compositionally biased region" description="Polar residues" evidence="2">
    <location>
        <begin position="736"/>
        <end position="748"/>
    </location>
</feature>
<feature type="compositionally biased region" description="Basic and acidic residues" evidence="2">
    <location>
        <begin position="697"/>
        <end position="706"/>
    </location>
</feature>
<comment type="caution">
    <text evidence="4">The sequence shown here is derived from an EMBL/GenBank/DDBJ whole genome shotgun (WGS) entry which is preliminary data.</text>
</comment>
<dbReference type="GO" id="GO:0051225">
    <property type="term" value="P:spindle assembly"/>
    <property type="evidence" value="ECO:0007669"/>
    <property type="project" value="InterPro"/>
</dbReference>
<dbReference type="Proteomes" id="UP001209878">
    <property type="component" value="Unassembled WGS sequence"/>
</dbReference>
<gene>
    <name evidence="4" type="ORF">NP493_145g00003</name>
</gene>
<organism evidence="4 5">
    <name type="scientific">Ridgeia piscesae</name>
    <name type="common">Tubeworm</name>
    <dbReference type="NCBI Taxonomy" id="27915"/>
    <lineage>
        <taxon>Eukaryota</taxon>
        <taxon>Metazoa</taxon>
        <taxon>Spiralia</taxon>
        <taxon>Lophotrochozoa</taxon>
        <taxon>Annelida</taxon>
        <taxon>Polychaeta</taxon>
        <taxon>Sedentaria</taxon>
        <taxon>Canalipalpata</taxon>
        <taxon>Sabellida</taxon>
        <taxon>Siboglinidae</taxon>
        <taxon>Ridgeia</taxon>
    </lineage>
</organism>
<evidence type="ECO:0000256" key="1">
    <source>
        <dbReference type="SAM" id="Coils"/>
    </source>
</evidence>
<dbReference type="PANTHER" id="PTHR16151:SF2">
    <property type="entry name" value="HAUS AUGMIN-LIKE COMPLEX SUBUNIT 6"/>
    <property type="match status" value="1"/>
</dbReference>
<feature type="compositionally biased region" description="Polar residues" evidence="2">
    <location>
        <begin position="478"/>
        <end position="492"/>
    </location>
</feature>
<dbReference type="GO" id="GO:1990498">
    <property type="term" value="C:mitotic spindle microtubule"/>
    <property type="evidence" value="ECO:0007669"/>
    <property type="project" value="TreeGrafter"/>
</dbReference>
<dbReference type="AlphaFoldDB" id="A0AAD9UG01"/>
<feature type="compositionally biased region" description="Polar residues" evidence="2">
    <location>
        <begin position="980"/>
        <end position="998"/>
    </location>
</feature>
<feature type="compositionally biased region" description="Polar residues" evidence="2">
    <location>
        <begin position="685"/>
        <end position="696"/>
    </location>
</feature>
<evidence type="ECO:0000259" key="3">
    <source>
        <dbReference type="Pfam" id="PF14661"/>
    </source>
</evidence>
<evidence type="ECO:0000313" key="4">
    <source>
        <dbReference type="EMBL" id="KAK2188057.1"/>
    </source>
</evidence>
<dbReference type="InterPro" id="IPR028163">
    <property type="entry name" value="HAUS_6_N"/>
</dbReference>
<feature type="region of interest" description="Disordered" evidence="2">
    <location>
        <begin position="913"/>
        <end position="934"/>
    </location>
</feature>
<feature type="coiled-coil region" evidence="1">
    <location>
        <begin position="152"/>
        <end position="179"/>
    </location>
</feature>
<dbReference type="GO" id="GO:0070652">
    <property type="term" value="C:HAUS complex"/>
    <property type="evidence" value="ECO:0007669"/>
    <property type="project" value="InterPro"/>
</dbReference>
<evidence type="ECO:0000256" key="2">
    <source>
        <dbReference type="SAM" id="MobiDB-lite"/>
    </source>
</evidence>
<feature type="domain" description="HAUS augmin-like complex subunit 6 N-terminal" evidence="3">
    <location>
        <begin position="7"/>
        <end position="44"/>
    </location>
</feature>
<sequence length="1197" mass="132639">MERKWRILFDKDMFDLPNKKAFEVVMYFLFERLSPTKCRNEFRYKDEPDAHLPRIIASTFFAPGGVKFYQLLFCFSKFVLIKVMTQEHGLRQREFLRAPDLTPSTIEMSVAMERALECATIRSRRSFLKQLQQTGLAQEQWRQCAGELVKEYRTLKKMNHAKERTIRKLAQEAQEANNTSMAGSPMGKCRKGFDFEIESIQRAQMLQKVRDMWKTVESFVSGRTKARKVVSAVLSDEDERCTVDARHLNVRVPDMLLRTCEREIQRRNVDNIYDGGKLNLLSLVHLSNLCLHLFIEKLHQVGLPDVEEAVPEVTAQLHRHQVHLANTRELEKKVETELIPVMKASIKDLKERLDTAPVSSQSPSHLRLHCQGIRNSVNRRSRKSKKKALDLQLTAPTPPVNFDPAEHGDSFGASFLEQLSRPGDSAAMSTPDAATQLMTSVRQQVLCESPTSSGSSTGHRLAQGRPVYAPSARIIDQQPENTGKSRLPMRTSQNEDVKRSHSAVVKSQKHLVTNGGTRKQPCGDEAPAARQVQSSKTFSETHQTVTNNAKQRLHDHITPQKSNQEVRSSSDSNDSFLEWLNSSGRLTLMGNVQPAEGAADMNHSTTRTSDGFITTSTPHNNPLSHTTLSSNVTPPHEATPTHGATPTHRATPPHEAMPPHTATPPHKAIPRHGATPTHPSPHRATPTNKGSTQSLSDTRRGHRLDTSENSVKHRTPYSPIVTTLFPDENTDEDKQSSSFHGNMPASSTDQQIDALVERVMSDGGVRSFITASDPMDHADHWTDVADQWTGVQSLPSAASAKGQVPNRNEDVSVHAEWHGSDVVNSGVKSGRKQSFLDELVNASYGEEQGRLQGDSEEEFPVGQVERVIEVQDGSFSEFYVKTPSKSQSSGDKQQNRDVQLTLSGLKQRMMQMEENDGDGPSQSKLPNGSSTMDAGHTFEQTARASSDIGNLIARYQQLRASSHLPPPGEHGQLLVPNTPPNSRSSHSMVVLSPPNSAVSPVSDTPSTPPNPTQFTAADHDVMRPNMRSDVDMTSWPMPQHREDSDHQSVASAPPDMTDRYNYEELISQSESLREKAAALRDNEARRSAHDASLLLDDDFSDIQAQLESMSPYGGSPSPVRMTAGGCRIRSAGSRPELTVGLSATPMSPMTSNLHQVDDAGHHGIDDILAEHDSILVPTSPPDNQEVTNTGWLVDLSF</sequence>
<dbReference type="EMBL" id="JAODUO010000145">
    <property type="protein sequence ID" value="KAK2188057.1"/>
    <property type="molecule type" value="Genomic_DNA"/>
</dbReference>
<dbReference type="InterPro" id="IPR026797">
    <property type="entry name" value="HAUS_6"/>
</dbReference>
<keyword evidence="5" id="KW-1185">Reference proteome</keyword>
<protein>
    <recommendedName>
        <fullName evidence="3">HAUS augmin-like complex subunit 6 N-terminal domain-containing protein</fullName>
    </recommendedName>
</protein>
<dbReference type="PANTHER" id="PTHR16151">
    <property type="entry name" value="HAUS AUGMIN-LIKE COMPLEX SUBUNIT 6"/>
    <property type="match status" value="1"/>
</dbReference>
<keyword evidence="1" id="KW-0175">Coiled coil</keyword>
<feature type="region of interest" description="Disordered" evidence="2">
    <location>
        <begin position="597"/>
        <end position="748"/>
    </location>
</feature>
<dbReference type="Pfam" id="PF14661">
    <property type="entry name" value="HAUS6_N"/>
    <property type="match status" value="2"/>
</dbReference>